<reference evidence="3" key="2">
    <citation type="submission" date="2025-09" db="UniProtKB">
        <authorList>
            <consortium name="Ensembl"/>
        </authorList>
    </citation>
    <scope>IDENTIFICATION</scope>
</reference>
<dbReference type="PANTHER" id="PTHR13527">
    <property type="entry name" value="SAYSVFN DOMAIN-CONTAINING PROTEIN 1"/>
    <property type="match status" value="1"/>
</dbReference>
<evidence type="ECO:0000256" key="1">
    <source>
        <dbReference type="SAM" id="Phobius"/>
    </source>
</evidence>
<proteinExistence type="predicted"/>
<evidence type="ECO:0000313" key="3">
    <source>
        <dbReference type="Ensembl" id="ENSEBUP00000023461.1"/>
    </source>
</evidence>
<feature type="transmembrane region" description="Helical" evidence="1">
    <location>
        <begin position="111"/>
        <end position="138"/>
    </location>
</feature>
<organism evidence="3 4">
    <name type="scientific">Eptatretus burgeri</name>
    <name type="common">Inshore hagfish</name>
    <dbReference type="NCBI Taxonomy" id="7764"/>
    <lineage>
        <taxon>Eukaryota</taxon>
        <taxon>Metazoa</taxon>
        <taxon>Chordata</taxon>
        <taxon>Craniata</taxon>
        <taxon>Vertebrata</taxon>
        <taxon>Cyclostomata</taxon>
        <taxon>Myxini</taxon>
        <taxon>Myxiniformes</taxon>
        <taxon>Myxinidae</taxon>
        <taxon>Eptatretinae</taxon>
        <taxon>Eptatretus</taxon>
    </lineage>
</organism>
<keyword evidence="1" id="KW-0812">Transmembrane</keyword>
<dbReference type="PANTHER" id="PTHR13527:SF0">
    <property type="entry name" value="SAYSVFN DOMAIN-CONTAINING PROTEIN 1"/>
    <property type="match status" value="1"/>
</dbReference>
<name>A0A8C4R165_EPTBU</name>
<dbReference type="InterPro" id="IPR039159">
    <property type="entry name" value="SAYSD1"/>
</dbReference>
<dbReference type="Pfam" id="PF10260">
    <property type="entry name" value="SAYSvFN"/>
    <property type="match status" value="1"/>
</dbReference>
<dbReference type="Ensembl" id="ENSEBUT00000024037.1">
    <property type="protein sequence ID" value="ENSEBUP00000023461.1"/>
    <property type="gene ID" value="ENSEBUG00000014455.1"/>
</dbReference>
<accession>A0A8C4R165</accession>
<protein>
    <recommendedName>
        <fullName evidence="2">SAYSvFN domain-containing protein</fullName>
    </recommendedName>
</protein>
<sequence length="193" mass="21250">MHRKQMSYNRLTRTHSNTYTVLLHSRRQHTFTQKQKKEATLTDKEADRPVGQMCVGPGGAARSARPGRSYLRPRDALAGKPQSVRAAVPRLRAPGVLVGTTFVLSSCRLGIWLLLLVCAVSLGLVCAFLLLSLFYALWLGTDHRPSSTSRRGPNSKRQLSAYSVFNPGCQALPGALKAEQLERELMYGPAGCK</sequence>
<feature type="domain" description="SAYSvFN" evidence="2">
    <location>
        <begin position="111"/>
        <end position="185"/>
    </location>
</feature>
<keyword evidence="1" id="KW-0472">Membrane</keyword>
<keyword evidence="1" id="KW-1133">Transmembrane helix</keyword>
<evidence type="ECO:0000313" key="4">
    <source>
        <dbReference type="Proteomes" id="UP000694388"/>
    </source>
</evidence>
<evidence type="ECO:0000259" key="2">
    <source>
        <dbReference type="Pfam" id="PF10260"/>
    </source>
</evidence>
<reference evidence="3" key="1">
    <citation type="submission" date="2025-08" db="UniProtKB">
        <authorList>
            <consortium name="Ensembl"/>
        </authorList>
    </citation>
    <scope>IDENTIFICATION</scope>
</reference>
<keyword evidence="4" id="KW-1185">Reference proteome</keyword>
<dbReference type="Proteomes" id="UP000694388">
    <property type="component" value="Unplaced"/>
</dbReference>
<dbReference type="AlphaFoldDB" id="A0A8C4R165"/>
<dbReference type="InterPro" id="IPR019387">
    <property type="entry name" value="SAYSvFN_dom"/>
</dbReference>